<accession>A0A6P8HRM0</accession>
<keyword evidence="1" id="KW-1185">Reference proteome</keyword>
<name>A0A6P8HRM0_ACTTE</name>
<sequence>MLLSVFFEKDAENIRALSRYLDRRSLVIKNYEDLANRLNAPTLIKAKCKSNTTEHSPTLDLMQSPKVSTLKVNVLVRNLRAISRNDVANLIEKGIPENQREWLNVKDAINDYGELFDEVASKLDPKSINDWKILGRKLGFQFDELKQIGLGCNPTERLLVDYVYTTMNPEELTVARFRHLMEEIEKPNLLRKSGINERLYHRCRIRYYQTSRSISFFMIESWL</sequence>
<evidence type="ECO:0000313" key="1">
    <source>
        <dbReference type="Proteomes" id="UP000515163"/>
    </source>
</evidence>
<dbReference type="InParanoid" id="A0A6P8HRM0"/>
<dbReference type="OrthoDB" id="5989737at2759"/>
<dbReference type="Proteomes" id="UP000515163">
    <property type="component" value="Unplaced"/>
</dbReference>
<dbReference type="GeneID" id="116294323"/>
<reference evidence="2" key="1">
    <citation type="submission" date="2025-08" db="UniProtKB">
        <authorList>
            <consortium name="RefSeq"/>
        </authorList>
    </citation>
    <scope>IDENTIFICATION</scope>
</reference>
<proteinExistence type="predicted"/>
<dbReference type="KEGG" id="aten:116294323"/>
<protein>
    <submittedName>
        <fullName evidence="2">Uncharacterized protein LOC116294323</fullName>
    </submittedName>
</protein>
<evidence type="ECO:0000313" key="2">
    <source>
        <dbReference type="RefSeq" id="XP_031557768.1"/>
    </source>
</evidence>
<dbReference type="InterPro" id="IPR011029">
    <property type="entry name" value="DEATH-like_dom_sf"/>
</dbReference>
<gene>
    <name evidence="2" type="primary">LOC116294323</name>
</gene>
<dbReference type="AlphaFoldDB" id="A0A6P8HRM0"/>
<organism evidence="1 2">
    <name type="scientific">Actinia tenebrosa</name>
    <name type="common">Australian red waratah sea anemone</name>
    <dbReference type="NCBI Taxonomy" id="6105"/>
    <lineage>
        <taxon>Eukaryota</taxon>
        <taxon>Metazoa</taxon>
        <taxon>Cnidaria</taxon>
        <taxon>Anthozoa</taxon>
        <taxon>Hexacorallia</taxon>
        <taxon>Actiniaria</taxon>
        <taxon>Actiniidae</taxon>
        <taxon>Actinia</taxon>
    </lineage>
</organism>
<dbReference type="SUPFAM" id="SSF47986">
    <property type="entry name" value="DEATH domain"/>
    <property type="match status" value="2"/>
</dbReference>
<dbReference type="Gene3D" id="1.10.533.10">
    <property type="entry name" value="Death Domain, Fas"/>
    <property type="match status" value="2"/>
</dbReference>
<dbReference type="RefSeq" id="XP_031557768.1">
    <property type="nucleotide sequence ID" value="XM_031701908.1"/>
</dbReference>